<proteinExistence type="predicted"/>
<dbReference type="GO" id="GO:0019441">
    <property type="term" value="P:L-tryptophan catabolic process to kynurenine"/>
    <property type="evidence" value="ECO:0007669"/>
    <property type="project" value="InterPro"/>
</dbReference>
<dbReference type="InterPro" id="IPR004981">
    <property type="entry name" value="Trp_2_3_dOase"/>
</dbReference>
<dbReference type="GO" id="GO:0004833">
    <property type="term" value="F:L-tryptophan 2,3-dioxygenase activity"/>
    <property type="evidence" value="ECO:0007669"/>
    <property type="project" value="InterPro"/>
</dbReference>
<dbReference type="EMBL" id="BLXT01000154">
    <property type="protein sequence ID" value="GFN74725.1"/>
    <property type="molecule type" value="Genomic_DNA"/>
</dbReference>
<keyword evidence="2" id="KW-1185">Reference proteome</keyword>
<dbReference type="GO" id="GO:0020037">
    <property type="term" value="F:heme binding"/>
    <property type="evidence" value="ECO:0007669"/>
    <property type="project" value="InterPro"/>
</dbReference>
<dbReference type="PANTHER" id="PTHR10138">
    <property type="entry name" value="TRYPTOPHAN 2,3-DIOXYGENASE"/>
    <property type="match status" value="1"/>
</dbReference>
<dbReference type="AlphaFoldDB" id="A0AAV3XXB9"/>
<accession>A0AAV3XXB9</accession>
<dbReference type="Proteomes" id="UP000735302">
    <property type="component" value="Unassembled WGS sequence"/>
</dbReference>
<dbReference type="InterPro" id="IPR037217">
    <property type="entry name" value="Trp/Indoleamine_2_3_dOase-like"/>
</dbReference>
<organism evidence="1 2">
    <name type="scientific">Plakobranchus ocellatus</name>
    <dbReference type="NCBI Taxonomy" id="259542"/>
    <lineage>
        <taxon>Eukaryota</taxon>
        <taxon>Metazoa</taxon>
        <taxon>Spiralia</taxon>
        <taxon>Lophotrochozoa</taxon>
        <taxon>Mollusca</taxon>
        <taxon>Gastropoda</taxon>
        <taxon>Heterobranchia</taxon>
        <taxon>Euthyneura</taxon>
        <taxon>Panpulmonata</taxon>
        <taxon>Sacoglossa</taxon>
        <taxon>Placobranchoidea</taxon>
        <taxon>Plakobranchidae</taxon>
        <taxon>Plakobranchus</taxon>
    </lineage>
</organism>
<dbReference type="GO" id="GO:0046872">
    <property type="term" value="F:metal ion binding"/>
    <property type="evidence" value="ECO:0007669"/>
    <property type="project" value="InterPro"/>
</dbReference>
<sequence length="303" mass="35166">MAECPLGMNGSCPQNGQNEEDEVLNYHTYLKLDKLLNSQVMQSGRKNKAVHDEHLFIITHQAYELWFKQVLHEIDSVREMFLLPLLDESKTLLILNRLQRVTLILKLMVDQIDILETMTPLDFLEFRLQLSTSSGFQSLQFRLLENKLGVLESSRVKYNQQHYAKVFEREDQKQQLNESVEQDSLFQLVERWLERTPGLAFKSFNFWELYKRSVNRWLQDIILIPAQNTDDPKAKEEMMAEYKKQKPDNNKVILGIQSNIRLGVGGAVGLNLCQRVPADLRAGSPTVRPPMALLGLEIVLRFH</sequence>
<name>A0AAV3XXB9_9GAST</name>
<gene>
    <name evidence="1" type="ORF">PoB_000123100</name>
</gene>
<dbReference type="Gene3D" id="1.20.58.480">
    <property type="match status" value="1"/>
</dbReference>
<evidence type="ECO:0000313" key="2">
    <source>
        <dbReference type="Proteomes" id="UP000735302"/>
    </source>
</evidence>
<comment type="caution">
    <text evidence="1">The sequence shown here is derived from an EMBL/GenBank/DDBJ whole genome shotgun (WGS) entry which is preliminary data.</text>
</comment>
<reference evidence="1 2" key="1">
    <citation type="journal article" date="2021" name="Elife">
        <title>Chloroplast acquisition without the gene transfer in kleptoplastic sea slugs, Plakobranchus ocellatus.</title>
        <authorList>
            <person name="Maeda T."/>
            <person name="Takahashi S."/>
            <person name="Yoshida T."/>
            <person name="Shimamura S."/>
            <person name="Takaki Y."/>
            <person name="Nagai Y."/>
            <person name="Toyoda A."/>
            <person name="Suzuki Y."/>
            <person name="Arimoto A."/>
            <person name="Ishii H."/>
            <person name="Satoh N."/>
            <person name="Nishiyama T."/>
            <person name="Hasebe M."/>
            <person name="Maruyama T."/>
            <person name="Minagawa J."/>
            <person name="Obokata J."/>
            <person name="Shigenobu S."/>
        </authorList>
    </citation>
    <scope>NUCLEOTIDE SEQUENCE [LARGE SCALE GENOMIC DNA]</scope>
</reference>
<protein>
    <submittedName>
        <fullName evidence="1">Tryptophan 2,3-dioxygenase</fullName>
    </submittedName>
</protein>
<dbReference type="SUPFAM" id="SSF140959">
    <property type="entry name" value="Indolic compounds 2,3-dioxygenase-like"/>
    <property type="match status" value="1"/>
</dbReference>
<dbReference type="PANTHER" id="PTHR10138:SF0">
    <property type="entry name" value="TRYPTOPHAN 2,3-DIOXYGENASE"/>
    <property type="match status" value="1"/>
</dbReference>
<dbReference type="GO" id="GO:0019442">
    <property type="term" value="P:L-tryptophan catabolic process to acetyl-CoA"/>
    <property type="evidence" value="ECO:0007669"/>
    <property type="project" value="TreeGrafter"/>
</dbReference>
<dbReference type="Pfam" id="PF03301">
    <property type="entry name" value="Trp_dioxygenase"/>
    <property type="match status" value="1"/>
</dbReference>
<evidence type="ECO:0000313" key="1">
    <source>
        <dbReference type="EMBL" id="GFN74725.1"/>
    </source>
</evidence>